<comment type="caution">
    <text evidence="2">The sequence shown here is derived from an EMBL/GenBank/DDBJ whole genome shotgun (WGS) entry which is preliminary data.</text>
</comment>
<protein>
    <submittedName>
        <fullName evidence="2">Uncharacterized protein</fullName>
    </submittedName>
</protein>
<dbReference type="Proteomes" id="UP001576780">
    <property type="component" value="Unassembled WGS sequence"/>
</dbReference>
<proteinExistence type="predicted"/>
<dbReference type="RefSeq" id="WP_413280147.1">
    <property type="nucleotide sequence ID" value="NZ_JBHFNT010000225.1"/>
</dbReference>
<accession>A0ABV4WRT6</accession>
<feature type="compositionally biased region" description="Basic and acidic residues" evidence="1">
    <location>
        <begin position="14"/>
        <end position="26"/>
    </location>
</feature>
<sequence>MKENLFKKAIASRKQTEEEPEPKVETPEPVDTLPQSVEPKKRGRPATGKRSDGAWIGRTYYVKRETDLDVEETLLQLRRQGIEVDKSELVDLLLSAWVKWQQGENIERQISEITPRRK</sequence>
<keyword evidence="3" id="KW-1185">Reference proteome</keyword>
<name>A0ABV4WRT6_9CYAN</name>
<reference evidence="2 3" key="1">
    <citation type="submission" date="2024-09" db="EMBL/GenBank/DDBJ databases">
        <title>Floridaenema gen nov. (Aerosakkonemataceae, Aerosakkonematales ord. nov., Cyanobacteria) from benthic tropical and subtropical fresh waters, with the description of four new species.</title>
        <authorList>
            <person name="Moretto J.A."/>
            <person name="Berthold D.E."/>
            <person name="Lefler F.W."/>
            <person name="Huang I.-S."/>
            <person name="Laughinghouse H. IV."/>
        </authorList>
    </citation>
    <scope>NUCLEOTIDE SEQUENCE [LARGE SCALE GENOMIC DNA]</scope>
    <source>
        <strain evidence="2 3">BLCC-F167</strain>
    </source>
</reference>
<dbReference type="EMBL" id="JBHFNT010000225">
    <property type="protein sequence ID" value="MFB2837809.1"/>
    <property type="molecule type" value="Genomic_DNA"/>
</dbReference>
<evidence type="ECO:0000313" key="2">
    <source>
        <dbReference type="EMBL" id="MFB2837809.1"/>
    </source>
</evidence>
<feature type="region of interest" description="Disordered" evidence="1">
    <location>
        <begin position="1"/>
        <end position="52"/>
    </location>
</feature>
<evidence type="ECO:0000256" key="1">
    <source>
        <dbReference type="SAM" id="MobiDB-lite"/>
    </source>
</evidence>
<gene>
    <name evidence="2" type="ORF">ACE1CA_25180</name>
</gene>
<evidence type="ECO:0000313" key="3">
    <source>
        <dbReference type="Proteomes" id="UP001576780"/>
    </source>
</evidence>
<organism evidence="2 3">
    <name type="scientific">Floridaenema evergladense BLCC-F167</name>
    <dbReference type="NCBI Taxonomy" id="3153639"/>
    <lineage>
        <taxon>Bacteria</taxon>
        <taxon>Bacillati</taxon>
        <taxon>Cyanobacteriota</taxon>
        <taxon>Cyanophyceae</taxon>
        <taxon>Oscillatoriophycideae</taxon>
        <taxon>Aerosakkonematales</taxon>
        <taxon>Aerosakkonemataceae</taxon>
        <taxon>Floridanema</taxon>
        <taxon>Floridanema evergladense</taxon>
    </lineage>
</organism>